<feature type="domain" description="Manganese/iron superoxide dismutase N-terminal" evidence="5">
    <location>
        <begin position="2"/>
        <end position="67"/>
    </location>
</feature>
<dbReference type="EMBL" id="KI926340">
    <property type="protein sequence ID" value="ETW37800.1"/>
    <property type="molecule type" value="Genomic_DNA"/>
</dbReference>
<organism evidence="6 7">
    <name type="scientific">Plasmodium falciparum Tanzania</name>
    <name type="common">2000708</name>
    <dbReference type="NCBI Taxonomy" id="1036725"/>
    <lineage>
        <taxon>Eukaryota</taxon>
        <taxon>Sar</taxon>
        <taxon>Alveolata</taxon>
        <taxon>Apicomplexa</taxon>
        <taxon>Aconoidasida</taxon>
        <taxon>Haemosporida</taxon>
        <taxon>Plasmodiidae</taxon>
        <taxon>Plasmodium</taxon>
        <taxon>Plasmodium (Laverania)</taxon>
    </lineage>
</organism>
<accession>A0A024WBQ0</accession>
<proteinExistence type="inferred from homology"/>
<dbReference type="GO" id="GO:0004784">
    <property type="term" value="F:superoxide dismutase activity"/>
    <property type="evidence" value="ECO:0007669"/>
    <property type="project" value="UniProtKB-EC"/>
</dbReference>
<reference evidence="6 7" key="2">
    <citation type="submission" date="2013-02" db="EMBL/GenBank/DDBJ databases">
        <title>The Genome Sequence of Plasmodium falciparum Tanzania (2000708).</title>
        <authorList>
            <consortium name="The Broad Institute Genome Sequencing Platform"/>
            <consortium name="The Broad Institute Genome Sequencing Center for Infectious Disease"/>
            <person name="Neafsey D."/>
            <person name="Cheeseman I."/>
            <person name="Volkman S."/>
            <person name="Adams J."/>
            <person name="Walker B."/>
            <person name="Young S.K."/>
            <person name="Zeng Q."/>
            <person name="Gargeya S."/>
            <person name="Fitzgerald M."/>
            <person name="Haas B."/>
            <person name="Abouelleil A."/>
            <person name="Alvarado L."/>
            <person name="Arachchi H.M."/>
            <person name="Berlin A.M."/>
            <person name="Chapman S.B."/>
            <person name="Dewar J."/>
            <person name="Goldberg J."/>
            <person name="Griggs A."/>
            <person name="Gujja S."/>
            <person name="Hansen M."/>
            <person name="Howarth C."/>
            <person name="Imamovic A."/>
            <person name="Larimer J."/>
            <person name="McCowan C."/>
            <person name="Murphy C."/>
            <person name="Neiman D."/>
            <person name="Pearson M."/>
            <person name="Priest M."/>
            <person name="Roberts A."/>
            <person name="Saif S."/>
            <person name="Shea T."/>
            <person name="Sisk P."/>
            <person name="Sykes S."/>
            <person name="Wortman J."/>
            <person name="Nusbaum C."/>
            <person name="Birren B."/>
        </authorList>
    </citation>
    <scope>NUCLEOTIDE SEQUENCE [LARGE SCALE GENOMIC DNA]</scope>
    <source>
        <strain evidence="7">Tanzania (2000708)</strain>
    </source>
</reference>
<evidence type="ECO:0000256" key="3">
    <source>
        <dbReference type="ARBA" id="ARBA00022723"/>
    </source>
</evidence>
<evidence type="ECO:0000256" key="1">
    <source>
        <dbReference type="ARBA" id="ARBA00008714"/>
    </source>
</evidence>
<evidence type="ECO:0000313" key="6">
    <source>
        <dbReference type="EMBL" id="ETW37800.1"/>
    </source>
</evidence>
<dbReference type="Proteomes" id="UP000030708">
    <property type="component" value="Unassembled WGS sequence"/>
</dbReference>
<dbReference type="InterPro" id="IPR019831">
    <property type="entry name" value="Mn/Fe_SOD_N"/>
</dbReference>
<sequence>MKLPFNPQDMSPFLSEEAIKYHYSKHHATYVKNLNNLSEQHKDLKSLTLEDIIKKYDGSIHNNAGNKYYIFRKTYFIYTQNFMHQKYEKDVH</sequence>
<evidence type="ECO:0000313" key="7">
    <source>
        <dbReference type="Proteomes" id="UP000030708"/>
    </source>
</evidence>
<dbReference type="GO" id="GO:0046872">
    <property type="term" value="F:metal ion binding"/>
    <property type="evidence" value="ECO:0007669"/>
    <property type="project" value="UniProtKB-KW"/>
</dbReference>
<evidence type="ECO:0000256" key="4">
    <source>
        <dbReference type="ARBA" id="ARBA00023002"/>
    </source>
</evidence>
<dbReference type="AlphaFoldDB" id="A0A024WBQ0"/>
<keyword evidence="3" id="KW-0479">Metal-binding</keyword>
<dbReference type="Pfam" id="PF00081">
    <property type="entry name" value="Sod_Fe_N"/>
    <property type="match status" value="1"/>
</dbReference>
<name>A0A024WBQ0_PLAFA</name>
<comment type="similarity">
    <text evidence="1">Belongs to the iron/manganese superoxide dismutase family.</text>
</comment>
<dbReference type="Gene3D" id="1.10.287.990">
    <property type="entry name" value="Fe,Mn superoxide dismutase (SOD) domain"/>
    <property type="match status" value="1"/>
</dbReference>
<evidence type="ECO:0000259" key="5">
    <source>
        <dbReference type="Pfam" id="PF00081"/>
    </source>
</evidence>
<dbReference type="EC" id="1.15.1.1" evidence="2"/>
<protein>
    <recommendedName>
        <fullName evidence="2">superoxide dismutase</fullName>
        <ecNumber evidence="2">1.15.1.1</ecNumber>
    </recommendedName>
</protein>
<evidence type="ECO:0000256" key="2">
    <source>
        <dbReference type="ARBA" id="ARBA00012682"/>
    </source>
</evidence>
<gene>
    <name evidence="6" type="ORF">PFTANZ_01566</name>
</gene>
<reference evidence="6 7" key="1">
    <citation type="submission" date="2013-02" db="EMBL/GenBank/DDBJ databases">
        <title>The Genome Annotation of Plasmodium falciparum Tanzania (2000708).</title>
        <authorList>
            <consortium name="The Broad Institute Genome Sequencing Platform"/>
            <consortium name="The Broad Institute Genome Sequencing Center for Infectious Disease"/>
            <person name="Neafsey D."/>
            <person name="Hoffman S."/>
            <person name="Volkman S."/>
            <person name="Rosenthal P."/>
            <person name="Walker B."/>
            <person name="Young S.K."/>
            <person name="Zeng Q."/>
            <person name="Gargeya S."/>
            <person name="Fitzgerald M."/>
            <person name="Haas B."/>
            <person name="Abouelleil A."/>
            <person name="Allen A.W."/>
            <person name="Alvarado L."/>
            <person name="Arachchi H.M."/>
            <person name="Berlin A.M."/>
            <person name="Chapman S.B."/>
            <person name="Gainer-Dewar J."/>
            <person name="Goldberg J."/>
            <person name="Griggs A."/>
            <person name="Gujja S."/>
            <person name="Hansen M."/>
            <person name="Howarth C."/>
            <person name="Imamovic A."/>
            <person name="Ireland A."/>
            <person name="Larimer J."/>
            <person name="McCowan C."/>
            <person name="Murphy C."/>
            <person name="Pearson M."/>
            <person name="Poon T.W."/>
            <person name="Priest M."/>
            <person name="Roberts A."/>
            <person name="Saif S."/>
            <person name="Shea T."/>
            <person name="Sisk P."/>
            <person name="Sykes S."/>
            <person name="Wortman J."/>
            <person name="Nusbaum C."/>
            <person name="Birren B."/>
        </authorList>
    </citation>
    <scope>NUCLEOTIDE SEQUENCE [LARGE SCALE GENOMIC DNA]</scope>
    <source>
        <strain evidence="7">Tanzania (2000708)</strain>
    </source>
</reference>
<dbReference type="SUPFAM" id="SSF46609">
    <property type="entry name" value="Fe,Mn superoxide dismutase (SOD), N-terminal domain"/>
    <property type="match status" value="1"/>
</dbReference>
<keyword evidence="4" id="KW-0560">Oxidoreductase</keyword>
<dbReference type="InterPro" id="IPR036324">
    <property type="entry name" value="Mn/Fe_SOD_N_sf"/>
</dbReference>